<dbReference type="EMBL" id="JAHQCR010000088">
    <property type="protein sequence ID" value="MBU9724145.1"/>
    <property type="molecule type" value="Genomic_DNA"/>
</dbReference>
<keyword evidence="2" id="KW-1185">Reference proteome</keyword>
<sequence>MENIFEVKQHLNDIETELIQAKKDMEIMVNRHEYQLAGVLQKVATAGMKYFYNQVNGIEKKNLIKCYLIHLSNLNHKTNTVSLINLYG</sequence>
<evidence type="ECO:0000313" key="2">
    <source>
        <dbReference type="Proteomes" id="UP000790580"/>
    </source>
</evidence>
<accession>A0ABS6JZX0</accession>
<comment type="caution">
    <text evidence="1">The sequence shown here is derived from an EMBL/GenBank/DDBJ whole genome shotgun (WGS) entry which is preliminary data.</text>
</comment>
<proteinExistence type="predicted"/>
<name>A0ABS6JZX0_9BACI</name>
<dbReference type="Proteomes" id="UP000790580">
    <property type="component" value="Unassembled WGS sequence"/>
</dbReference>
<evidence type="ECO:0000313" key="1">
    <source>
        <dbReference type="EMBL" id="MBU9724145.1"/>
    </source>
</evidence>
<dbReference type="RefSeq" id="WP_088074909.1">
    <property type="nucleotide sequence ID" value="NZ_JAHQCR010000088.1"/>
</dbReference>
<protein>
    <submittedName>
        <fullName evidence="1">Uncharacterized protein</fullName>
    </submittedName>
</protein>
<gene>
    <name evidence="1" type="ORF">KS407_22225</name>
</gene>
<reference evidence="1 2" key="1">
    <citation type="submission" date="2021-06" db="EMBL/GenBank/DDBJ databases">
        <title>Bacillus sp. RD4P76, an endophyte from a halophyte.</title>
        <authorList>
            <person name="Sun J.-Q."/>
        </authorList>
    </citation>
    <scope>NUCLEOTIDE SEQUENCE [LARGE SCALE GENOMIC DNA]</scope>
    <source>
        <strain evidence="1 2">JCM 17098</strain>
    </source>
</reference>
<organism evidence="1 2">
    <name type="scientific">Evansella alkalicola</name>
    <dbReference type="NCBI Taxonomy" id="745819"/>
    <lineage>
        <taxon>Bacteria</taxon>
        <taxon>Bacillati</taxon>
        <taxon>Bacillota</taxon>
        <taxon>Bacilli</taxon>
        <taxon>Bacillales</taxon>
        <taxon>Bacillaceae</taxon>
        <taxon>Evansella</taxon>
    </lineage>
</organism>